<reference evidence="1 2" key="1">
    <citation type="submission" date="2016-05" db="EMBL/GenBank/DDBJ databases">
        <title>A degradative enzymes factory behind the ericoid mycorrhizal symbiosis.</title>
        <authorList>
            <consortium name="DOE Joint Genome Institute"/>
            <person name="Martino E."/>
            <person name="Morin E."/>
            <person name="Grelet G."/>
            <person name="Kuo A."/>
            <person name="Kohler A."/>
            <person name="Daghino S."/>
            <person name="Barry K."/>
            <person name="Choi C."/>
            <person name="Cichocki N."/>
            <person name="Clum A."/>
            <person name="Copeland A."/>
            <person name="Hainaut M."/>
            <person name="Haridas S."/>
            <person name="Labutti K."/>
            <person name="Lindquist E."/>
            <person name="Lipzen A."/>
            <person name="Khouja H.-R."/>
            <person name="Murat C."/>
            <person name="Ohm R."/>
            <person name="Olson A."/>
            <person name="Spatafora J."/>
            <person name="Veneault-Fourrey C."/>
            <person name="Henrissat B."/>
            <person name="Grigoriev I."/>
            <person name="Martin F."/>
            <person name="Perotto S."/>
        </authorList>
    </citation>
    <scope>NUCLEOTIDE SEQUENCE [LARGE SCALE GENOMIC DNA]</scope>
    <source>
        <strain evidence="1 2">UAMH 7357</strain>
    </source>
</reference>
<organism evidence="1 2">
    <name type="scientific">Hyaloscypha hepaticicola</name>
    <dbReference type="NCBI Taxonomy" id="2082293"/>
    <lineage>
        <taxon>Eukaryota</taxon>
        <taxon>Fungi</taxon>
        <taxon>Dikarya</taxon>
        <taxon>Ascomycota</taxon>
        <taxon>Pezizomycotina</taxon>
        <taxon>Leotiomycetes</taxon>
        <taxon>Helotiales</taxon>
        <taxon>Hyaloscyphaceae</taxon>
        <taxon>Hyaloscypha</taxon>
    </lineage>
</organism>
<dbReference type="OrthoDB" id="2566743at2759"/>
<dbReference type="AlphaFoldDB" id="A0A2J6PZI5"/>
<sequence>MYIPSPQAILTAGLVATGCMSPKTSLKPSEIASGSIMDFAVEKCIDDDGNQRCSKPFLVEKATCYNIEWSTEGVLSHTTVEVKDAGSGEMVYYRDTNGEWTPEKGELVYLDFKPKVWKTGNDTVDYKVTTCK</sequence>
<proteinExistence type="predicted"/>
<name>A0A2J6PZI5_9HELO</name>
<gene>
    <name evidence="1" type="ORF">NA56DRAFT_705614</name>
</gene>
<dbReference type="STRING" id="1745343.A0A2J6PZI5"/>
<protein>
    <submittedName>
        <fullName evidence="1">CND01770-like protein</fullName>
    </submittedName>
</protein>
<accession>A0A2J6PZI5</accession>
<dbReference type="Proteomes" id="UP000235672">
    <property type="component" value="Unassembled WGS sequence"/>
</dbReference>
<evidence type="ECO:0000313" key="2">
    <source>
        <dbReference type="Proteomes" id="UP000235672"/>
    </source>
</evidence>
<evidence type="ECO:0000313" key="1">
    <source>
        <dbReference type="EMBL" id="PMD19442.1"/>
    </source>
</evidence>
<dbReference type="EMBL" id="KZ613489">
    <property type="protein sequence ID" value="PMD19442.1"/>
    <property type="molecule type" value="Genomic_DNA"/>
</dbReference>
<keyword evidence="2" id="KW-1185">Reference proteome</keyword>